<dbReference type="Proteomes" id="UP000800200">
    <property type="component" value="Unassembled WGS sequence"/>
</dbReference>
<feature type="transmembrane region" description="Helical" evidence="5">
    <location>
        <begin position="15"/>
        <end position="33"/>
    </location>
</feature>
<evidence type="ECO:0000256" key="5">
    <source>
        <dbReference type="SAM" id="Phobius"/>
    </source>
</evidence>
<evidence type="ECO:0000256" key="3">
    <source>
        <dbReference type="ARBA" id="ARBA00022989"/>
    </source>
</evidence>
<evidence type="ECO:0000313" key="6">
    <source>
        <dbReference type="EMBL" id="KAF2179951.1"/>
    </source>
</evidence>
<keyword evidence="3 5" id="KW-1133">Transmembrane helix</keyword>
<dbReference type="InterPro" id="IPR007568">
    <property type="entry name" value="RTA1"/>
</dbReference>
<evidence type="ECO:0000313" key="7">
    <source>
        <dbReference type="Proteomes" id="UP000800200"/>
    </source>
</evidence>
<keyword evidence="7" id="KW-1185">Reference proteome</keyword>
<evidence type="ECO:0000256" key="2">
    <source>
        <dbReference type="ARBA" id="ARBA00022692"/>
    </source>
</evidence>
<dbReference type="OrthoDB" id="3358017at2759"/>
<protein>
    <recommendedName>
        <fullName evidence="8">RTA1 like protein</fullName>
    </recommendedName>
</protein>
<gene>
    <name evidence="6" type="ORF">K469DRAFT_797372</name>
</gene>
<proteinExistence type="predicted"/>
<accession>A0A6A6DKF2</accession>
<feature type="transmembrane region" description="Helical" evidence="5">
    <location>
        <begin position="73"/>
        <end position="95"/>
    </location>
</feature>
<evidence type="ECO:0000256" key="4">
    <source>
        <dbReference type="ARBA" id="ARBA00023136"/>
    </source>
</evidence>
<evidence type="ECO:0000256" key="1">
    <source>
        <dbReference type="ARBA" id="ARBA00004141"/>
    </source>
</evidence>
<dbReference type="Pfam" id="PF04479">
    <property type="entry name" value="RTA1"/>
    <property type="match status" value="1"/>
</dbReference>
<reference evidence="6" key="1">
    <citation type="journal article" date="2020" name="Stud. Mycol.">
        <title>101 Dothideomycetes genomes: a test case for predicting lifestyles and emergence of pathogens.</title>
        <authorList>
            <person name="Haridas S."/>
            <person name="Albert R."/>
            <person name="Binder M."/>
            <person name="Bloem J."/>
            <person name="Labutti K."/>
            <person name="Salamov A."/>
            <person name="Andreopoulos B."/>
            <person name="Baker S."/>
            <person name="Barry K."/>
            <person name="Bills G."/>
            <person name="Bluhm B."/>
            <person name="Cannon C."/>
            <person name="Castanera R."/>
            <person name="Culley D."/>
            <person name="Daum C."/>
            <person name="Ezra D."/>
            <person name="Gonzalez J."/>
            <person name="Henrissat B."/>
            <person name="Kuo A."/>
            <person name="Liang C."/>
            <person name="Lipzen A."/>
            <person name="Lutzoni F."/>
            <person name="Magnuson J."/>
            <person name="Mondo S."/>
            <person name="Nolan M."/>
            <person name="Ohm R."/>
            <person name="Pangilinan J."/>
            <person name="Park H.-J."/>
            <person name="Ramirez L."/>
            <person name="Alfaro M."/>
            <person name="Sun H."/>
            <person name="Tritt A."/>
            <person name="Yoshinaga Y."/>
            <person name="Zwiers L.-H."/>
            <person name="Turgeon B."/>
            <person name="Goodwin S."/>
            <person name="Spatafora J."/>
            <person name="Crous P."/>
            <person name="Grigoriev I."/>
        </authorList>
    </citation>
    <scope>NUCLEOTIDE SEQUENCE</scope>
    <source>
        <strain evidence="6">CBS 207.26</strain>
    </source>
</reference>
<dbReference type="GO" id="GO:0016020">
    <property type="term" value="C:membrane"/>
    <property type="evidence" value="ECO:0007669"/>
    <property type="project" value="UniProtKB-SubCell"/>
</dbReference>
<sequence>MAGDNGMYLYKPSRTGAIIVTGLFGISATYHLFQMIRTKTWFYSSLTVGAIMMTAGYAFRYVSAQSPADLGPYIAQSLFIILPPSLYAATIYMTYGRLVLFINAPEASVIRPTRVTKVFQSCQQSVRVSRTD</sequence>
<keyword evidence="4 5" id="KW-0472">Membrane</keyword>
<dbReference type="EMBL" id="ML994661">
    <property type="protein sequence ID" value="KAF2179951.1"/>
    <property type="molecule type" value="Genomic_DNA"/>
</dbReference>
<dbReference type="AlphaFoldDB" id="A0A6A6DKF2"/>
<evidence type="ECO:0008006" key="8">
    <source>
        <dbReference type="Google" id="ProtNLM"/>
    </source>
</evidence>
<feature type="transmembrane region" description="Helical" evidence="5">
    <location>
        <begin position="40"/>
        <end position="61"/>
    </location>
</feature>
<name>A0A6A6DKF2_9PEZI</name>
<organism evidence="6 7">
    <name type="scientific">Zopfia rhizophila CBS 207.26</name>
    <dbReference type="NCBI Taxonomy" id="1314779"/>
    <lineage>
        <taxon>Eukaryota</taxon>
        <taxon>Fungi</taxon>
        <taxon>Dikarya</taxon>
        <taxon>Ascomycota</taxon>
        <taxon>Pezizomycotina</taxon>
        <taxon>Dothideomycetes</taxon>
        <taxon>Dothideomycetes incertae sedis</taxon>
        <taxon>Zopfiaceae</taxon>
        <taxon>Zopfia</taxon>
    </lineage>
</organism>
<dbReference type="PANTHER" id="PTHR31465:SF33">
    <property type="entry name" value="DOMAIN PROTEIN, PUTATIVE (AFU_ORTHOLOGUE AFUA_5G01310)-RELATED"/>
    <property type="match status" value="1"/>
</dbReference>
<dbReference type="PANTHER" id="PTHR31465">
    <property type="entry name" value="PROTEIN RTA1-RELATED"/>
    <property type="match status" value="1"/>
</dbReference>
<keyword evidence="2 5" id="KW-0812">Transmembrane</keyword>
<comment type="subcellular location">
    <subcellularLocation>
        <location evidence="1">Membrane</location>
        <topology evidence="1">Multi-pass membrane protein</topology>
    </subcellularLocation>
</comment>